<name>A0A3A8NFH4_9BACT</name>
<dbReference type="OrthoDB" id="5522594at2"/>
<dbReference type="AlphaFoldDB" id="A0A3A8NFH4"/>
<organism evidence="2 3">
    <name type="scientific">Corallococcus sicarius</name>
    <dbReference type="NCBI Taxonomy" id="2316726"/>
    <lineage>
        <taxon>Bacteria</taxon>
        <taxon>Pseudomonadati</taxon>
        <taxon>Myxococcota</taxon>
        <taxon>Myxococcia</taxon>
        <taxon>Myxococcales</taxon>
        <taxon>Cystobacterineae</taxon>
        <taxon>Myxococcaceae</taxon>
        <taxon>Corallococcus</taxon>
    </lineage>
</organism>
<accession>A0A3A8NFH4</accession>
<evidence type="ECO:0000313" key="3">
    <source>
        <dbReference type="Proteomes" id="UP000273405"/>
    </source>
</evidence>
<sequence length="127" mass="14619">MEQEDDGRRELTVEVFVHERRGGVAELRPAGAEWRMRWLHGTADFNRQCCRARFLMVPRRSTDRLVDGHLQQARETTGVHHERARPGVTADDGLFLRRFPLGNRRLQLEPEHEAAQGCPEGTAARRP</sequence>
<proteinExistence type="predicted"/>
<evidence type="ECO:0000313" key="2">
    <source>
        <dbReference type="EMBL" id="RKH39945.1"/>
    </source>
</evidence>
<protein>
    <submittedName>
        <fullName evidence="2">Uncharacterized protein</fullName>
    </submittedName>
</protein>
<reference evidence="3" key="1">
    <citation type="submission" date="2018-09" db="EMBL/GenBank/DDBJ databases">
        <authorList>
            <person name="Livingstone P.G."/>
            <person name="Whitworth D.E."/>
        </authorList>
    </citation>
    <scope>NUCLEOTIDE SEQUENCE [LARGE SCALE GENOMIC DNA]</scope>
    <source>
        <strain evidence="3">CA040B</strain>
    </source>
</reference>
<dbReference type="EMBL" id="RAWG01000146">
    <property type="protein sequence ID" value="RKH39945.1"/>
    <property type="molecule type" value="Genomic_DNA"/>
</dbReference>
<keyword evidence="3" id="KW-1185">Reference proteome</keyword>
<comment type="caution">
    <text evidence="2">The sequence shown here is derived from an EMBL/GenBank/DDBJ whole genome shotgun (WGS) entry which is preliminary data.</text>
</comment>
<dbReference type="Proteomes" id="UP000273405">
    <property type="component" value="Unassembled WGS sequence"/>
</dbReference>
<evidence type="ECO:0000256" key="1">
    <source>
        <dbReference type="SAM" id="MobiDB-lite"/>
    </source>
</evidence>
<feature type="region of interest" description="Disordered" evidence="1">
    <location>
        <begin position="106"/>
        <end position="127"/>
    </location>
</feature>
<gene>
    <name evidence="2" type="ORF">D7X12_22145</name>
</gene>